<reference evidence="1 2" key="1">
    <citation type="journal article" date="2013" name="Genome Announc.">
        <title>Draft Genome Sequence of the Cellulolytic, Mesophilic, Anaerobic Bacterium Clostridium termitidis Strain CT1112 (DSM 5398).</title>
        <authorList>
            <person name="Lal S."/>
            <person name="Ramachandran U."/>
            <person name="Zhang X."/>
            <person name="Munir R."/>
            <person name="Sparling R."/>
            <person name="Levin D.B."/>
        </authorList>
    </citation>
    <scope>NUCLEOTIDE SEQUENCE [LARGE SCALE GENOMIC DNA]</scope>
    <source>
        <strain evidence="1 2">CT1112</strain>
    </source>
</reference>
<sequence>MNFDEKDLMDVKEAYRKVYIKSKEFDLSSVQQNEILEKLITEIFMEKMNKLSDEGTMFTDSDKRDILTKIRVFINKWQTEFDEADSKHFFSNFFKK</sequence>
<dbReference type="PATRIC" id="fig|1195236.3.peg.607"/>
<keyword evidence="2" id="KW-1185">Reference proteome</keyword>
<accession>S0FNF0</accession>
<proteinExistence type="predicted"/>
<dbReference type="RefSeq" id="WP_004623556.1">
    <property type="nucleotide sequence ID" value="NZ_AORV01000015.1"/>
</dbReference>
<dbReference type="EMBL" id="AORV01000015">
    <property type="protein sequence ID" value="EMS73765.1"/>
    <property type="molecule type" value="Genomic_DNA"/>
</dbReference>
<protein>
    <submittedName>
        <fullName evidence="1">Uncharacterized protein</fullName>
    </submittedName>
</protein>
<organism evidence="1 2">
    <name type="scientific">Ruminiclostridium cellobioparum subsp. termitidis CT1112</name>
    <dbReference type="NCBI Taxonomy" id="1195236"/>
    <lineage>
        <taxon>Bacteria</taxon>
        <taxon>Bacillati</taxon>
        <taxon>Bacillota</taxon>
        <taxon>Clostridia</taxon>
        <taxon>Eubacteriales</taxon>
        <taxon>Oscillospiraceae</taxon>
        <taxon>Ruminiclostridium</taxon>
    </lineage>
</organism>
<name>S0FNF0_RUMCE</name>
<evidence type="ECO:0000313" key="1">
    <source>
        <dbReference type="EMBL" id="EMS73765.1"/>
    </source>
</evidence>
<evidence type="ECO:0000313" key="2">
    <source>
        <dbReference type="Proteomes" id="UP000014155"/>
    </source>
</evidence>
<dbReference type="Proteomes" id="UP000014155">
    <property type="component" value="Unassembled WGS sequence"/>
</dbReference>
<gene>
    <name evidence="1" type="ORF">CTER_0299</name>
</gene>
<dbReference type="STRING" id="1195236.CTER_0299"/>
<comment type="caution">
    <text evidence="1">The sequence shown here is derived from an EMBL/GenBank/DDBJ whole genome shotgun (WGS) entry which is preliminary data.</text>
</comment>
<dbReference type="AlphaFoldDB" id="S0FNF0"/>